<dbReference type="RefSeq" id="WP_063000106.1">
    <property type="nucleotide sequence ID" value="NZ_BMMH01000017.1"/>
</dbReference>
<dbReference type="Pfam" id="PF00440">
    <property type="entry name" value="TetR_N"/>
    <property type="match status" value="1"/>
</dbReference>
<dbReference type="Pfam" id="PF21597">
    <property type="entry name" value="TetR_C_43"/>
    <property type="match status" value="1"/>
</dbReference>
<keyword evidence="7" id="KW-1185">Reference proteome</keyword>
<proteinExistence type="predicted"/>
<dbReference type="SUPFAM" id="SSF48498">
    <property type="entry name" value="Tetracyclin repressor-like, C-terminal domain"/>
    <property type="match status" value="1"/>
</dbReference>
<dbReference type="InterPro" id="IPR036271">
    <property type="entry name" value="Tet_transcr_reg_TetR-rel_C_sf"/>
</dbReference>
<sequence length="227" mass="25518">MKHATTLRTPRRLRADAARNQQRIVEAARELFADRGLEITLDDVAERAGVGVGTVYRRFANKKELIAEVFEHSLGAFADTAEDSLRDPDPWHGLVQFVEYACRHLAVNRGFSEVILELDLDTDRFHGLRDRIKPAVAEIVARAREAGVLQPEIEPSDLFAMIHMVDGLAEFAKPINPEIWRRYMAITLNGIRADNVARQELPVRALTDDEVDQAKTAKAAPCAGRRR</sequence>
<organism evidence="6 7">
    <name type="scientific">Nocardia jinanensis</name>
    <dbReference type="NCBI Taxonomy" id="382504"/>
    <lineage>
        <taxon>Bacteria</taxon>
        <taxon>Bacillati</taxon>
        <taxon>Actinomycetota</taxon>
        <taxon>Actinomycetes</taxon>
        <taxon>Mycobacteriales</taxon>
        <taxon>Nocardiaceae</taxon>
        <taxon>Nocardia</taxon>
    </lineage>
</organism>
<dbReference type="GO" id="GO:0003700">
    <property type="term" value="F:DNA-binding transcription factor activity"/>
    <property type="evidence" value="ECO:0007669"/>
    <property type="project" value="TreeGrafter"/>
</dbReference>
<reference evidence="6" key="1">
    <citation type="journal article" date="2014" name="Int. J. Syst. Evol. Microbiol.">
        <title>Complete genome sequence of Corynebacterium casei LMG S-19264T (=DSM 44701T), isolated from a smear-ripened cheese.</title>
        <authorList>
            <consortium name="US DOE Joint Genome Institute (JGI-PGF)"/>
            <person name="Walter F."/>
            <person name="Albersmeier A."/>
            <person name="Kalinowski J."/>
            <person name="Ruckert C."/>
        </authorList>
    </citation>
    <scope>NUCLEOTIDE SEQUENCE</scope>
    <source>
        <strain evidence="6">CGMCC 4.3508</strain>
    </source>
</reference>
<evidence type="ECO:0000259" key="5">
    <source>
        <dbReference type="PROSITE" id="PS50977"/>
    </source>
</evidence>
<dbReference type="PROSITE" id="PS50977">
    <property type="entry name" value="HTH_TETR_2"/>
    <property type="match status" value="1"/>
</dbReference>
<gene>
    <name evidence="6" type="ORF">GCM10011588_58430</name>
</gene>
<protein>
    <submittedName>
        <fullName evidence="6">TetR family transcriptional regulator</fullName>
    </submittedName>
</protein>
<evidence type="ECO:0000313" key="7">
    <source>
        <dbReference type="Proteomes" id="UP000638263"/>
    </source>
</evidence>
<feature type="domain" description="HTH tetR-type" evidence="5">
    <location>
        <begin position="18"/>
        <end position="77"/>
    </location>
</feature>
<evidence type="ECO:0000256" key="4">
    <source>
        <dbReference type="PROSITE-ProRule" id="PRU00335"/>
    </source>
</evidence>
<dbReference type="GO" id="GO:0000976">
    <property type="term" value="F:transcription cis-regulatory region binding"/>
    <property type="evidence" value="ECO:0007669"/>
    <property type="project" value="TreeGrafter"/>
</dbReference>
<dbReference type="PANTHER" id="PTHR30055:SF234">
    <property type="entry name" value="HTH-TYPE TRANSCRIPTIONAL REGULATOR BETI"/>
    <property type="match status" value="1"/>
</dbReference>
<dbReference type="InterPro" id="IPR001647">
    <property type="entry name" value="HTH_TetR"/>
</dbReference>
<dbReference type="AlphaFoldDB" id="A0A917RVI4"/>
<dbReference type="InterPro" id="IPR050109">
    <property type="entry name" value="HTH-type_TetR-like_transc_reg"/>
</dbReference>
<dbReference type="Gene3D" id="1.10.357.10">
    <property type="entry name" value="Tetracycline Repressor, domain 2"/>
    <property type="match status" value="1"/>
</dbReference>
<reference evidence="6" key="2">
    <citation type="submission" date="2020-09" db="EMBL/GenBank/DDBJ databases">
        <authorList>
            <person name="Sun Q."/>
            <person name="Zhou Y."/>
        </authorList>
    </citation>
    <scope>NUCLEOTIDE SEQUENCE</scope>
    <source>
        <strain evidence="6">CGMCC 4.3508</strain>
    </source>
</reference>
<dbReference type="InterPro" id="IPR009057">
    <property type="entry name" value="Homeodomain-like_sf"/>
</dbReference>
<dbReference type="SUPFAM" id="SSF46689">
    <property type="entry name" value="Homeodomain-like"/>
    <property type="match status" value="1"/>
</dbReference>
<keyword evidence="3" id="KW-0804">Transcription</keyword>
<evidence type="ECO:0000256" key="1">
    <source>
        <dbReference type="ARBA" id="ARBA00023015"/>
    </source>
</evidence>
<keyword evidence="2 4" id="KW-0238">DNA-binding</keyword>
<evidence type="ECO:0000256" key="3">
    <source>
        <dbReference type="ARBA" id="ARBA00023163"/>
    </source>
</evidence>
<dbReference type="EMBL" id="BMMH01000017">
    <property type="protein sequence ID" value="GGL35915.1"/>
    <property type="molecule type" value="Genomic_DNA"/>
</dbReference>
<keyword evidence="1" id="KW-0805">Transcription regulation</keyword>
<comment type="caution">
    <text evidence="6">The sequence shown here is derived from an EMBL/GenBank/DDBJ whole genome shotgun (WGS) entry which is preliminary data.</text>
</comment>
<accession>A0A917RVI4</accession>
<dbReference type="PROSITE" id="PS01081">
    <property type="entry name" value="HTH_TETR_1"/>
    <property type="match status" value="1"/>
</dbReference>
<dbReference type="PANTHER" id="PTHR30055">
    <property type="entry name" value="HTH-TYPE TRANSCRIPTIONAL REGULATOR RUTR"/>
    <property type="match status" value="1"/>
</dbReference>
<dbReference type="PRINTS" id="PR00455">
    <property type="entry name" value="HTHTETR"/>
</dbReference>
<feature type="DNA-binding region" description="H-T-H motif" evidence="4">
    <location>
        <begin position="40"/>
        <end position="59"/>
    </location>
</feature>
<dbReference type="Proteomes" id="UP000638263">
    <property type="component" value="Unassembled WGS sequence"/>
</dbReference>
<dbReference type="InterPro" id="IPR023772">
    <property type="entry name" value="DNA-bd_HTH_TetR-type_CS"/>
</dbReference>
<evidence type="ECO:0000256" key="2">
    <source>
        <dbReference type="ARBA" id="ARBA00023125"/>
    </source>
</evidence>
<dbReference type="InterPro" id="IPR049445">
    <property type="entry name" value="TetR_SbtR-like_C"/>
</dbReference>
<name>A0A917RVI4_9NOCA</name>
<evidence type="ECO:0000313" key="6">
    <source>
        <dbReference type="EMBL" id="GGL35915.1"/>
    </source>
</evidence>